<evidence type="ECO:0000256" key="3">
    <source>
        <dbReference type="ARBA" id="ARBA00023125"/>
    </source>
</evidence>
<dbReference type="Gene3D" id="1.10.443.10">
    <property type="entry name" value="Intergrase catalytic core"/>
    <property type="match status" value="1"/>
</dbReference>
<dbReference type="InterPro" id="IPR011010">
    <property type="entry name" value="DNA_brk_join_enz"/>
</dbReference>
<dbReference type="Pfam" id="PF00589">
    <property type="entry name" value="Phage_integrase"/>
    <property type="match status" value="1"/>
</dbReference>
<evidence type="ECO:0000313" key="10">
    <source>
        <dbReference type="Proteomes" id="UP000677913"/>
    </source>
</evidence>
<dbReference type="GO" id="GO:0006310">
    <property type="term" value="P:DNA recombination"/>
    <property type="evidence" value="ECO:0007669"/>
    <property type="project" value="UniProtKB-KW"/>
</dbReference>
<evidence type="ECO:0000256" key="6">
    <source>
        <dbReference type="SAM" id="MobiDB-lite"/>
    </source>
</evidence>
<organism evidence="9 10">
    <name type="scientific">Actinocrinis puniceicyclus</name>
    <dbReference type="NCBI Taxonomy" id="977794"/>
    <lineage>
        <taxon>Bacteria</taxon>
        <taxon>Bacillati</taxon>
        <taxon>Actinomycetota</taxon>
        <taxon>Actinomycetes</taxon>
        <taxon>Catenulisporales</taxon>
        <taxon>Actinospicaceae</taxon>
        <taxon>Actinocrinis</taxon>
    </lineage>
</organism>
<accession>A0A8J7WMB7</accession>
<evidence type="ECO:0000256" key="1">
    <source>
        <dbReference type="ARBA" id="ARBA00008857"/>
    </source>
</evidence>
<dbReference type="PROSITE" id="PS51900">
    <property type="entry name" value="CB"/>
    <property type="match status" value="1"/>
</dbReference>
<name>A0A8J7WMB7_9ACTN</name>
<dbReference type="PANTHER" id="PTHR30629">
    <property type="entry name" value="PROPHAGE INTEGRASE"/>
    <property type="match status" value="1"/>
</dbReference>
<evidence type="ECO:0000259" key="7">
    <source>
        <dbReference type="PROSITE" id="PS51898"/>
    </source>
</evidence>
<gene>
    <name evidence="9" type="ORF">KGA66_12830</name>
</gene>
<dbReference type="AlphaFoldDB" id="A0A8J7WMB7"/>
<evidence type="ECO:0000259" key="8">
    <source>
        <dbReference type="PROSITE" id="PS51900"/>
    </source>
</evidence>
<protein>
    <submittedName>
        <fullName evidence="9">Tyrosine-type recombinase/integrase</fullName>
    </submittedName>
</protein>
<dbReference type="InterPro" id="IPR050808">
    <property type="entry name" value="Phage_Integrase"/>
</dbReference>
<dbReference type="PANTHER" id="PTHR30629:SF2">
    <property type="entry name" value="PROPHAGE INTEGRASE INTS-RELATED"/>
    <property type="match status" value="1"/>
</dbReference>
<dbReference type="InterPro" id="IPR004107">
    <property type="entry name" value="Integrase_SAM-like_N"/>
</dbReference>
<dbReference type="InterPro" id="IPR044068">
    <property type="entry name" value="CB"/>
</dbReference>
<dbReference type="InterPro" id="IPR013762">
    <property type="entry name" value="Integrase-like_cat_sf"/>
</dbReference>
<dbReference type="CDD" id="cd01189">
    <property type="entry name" value="INT_ICEBs1_C_like"/>
    <property type="match status" value="1"/>
</dbReference>
<dbReference type="InterPro" id="IPR002104">
    <property type="entry name" value="Integrase_catalytic"/>
</dbReference>
<dbReference type="Pfam" id="PF14659">
    <property type="entry name" value="Phage_int_SAM_3"/>
    <property type="match status" value="1"/>
</dbReference>
<feature type="domain" description="Core-binding (CB)" evidence="8">
    <location>
        <begin position="69"/>
        <end position="152"/>
    </location>
</feature>
<dbReference type="SUPFAM" id="SSF56349">
    <property type="entry name" value="DNA breaking-rejoining enzymes"/>
    <property type="match status" value="1"/>
</dbReference>
<feature type="region of interest" description="Disordered" evidence="6">
    <location>
        <begin position="1"/>
        <end position="21"/>
    </location>
</feature>
<evidence type="ECO:0000256" key="4">
    <source>
        <dbReference type="ARBA" id="ARBA00023172"/>
    </source>
</evidence>
<sequence>MVRKRNPNGAGTITKRKDGRHMGRAYVTTPDGTRERLTVYGKTWEEAHDKLLKALAQEKAGIPQTVKSWKLGDWLDHWLEHVVKVSKRPSTYVLYELMTRLYLKPGLGKRPLNRLTVKDCQTFFNQRIAAGDGESKVRNMRTTLSAALTRAMKEELIQRNVARLVEFSFENKDADKNEPWTPDEVRRFLKTATGDQLYPAFVMVFYLGLRRGEALGVRWADVDWTGREIRIRKQSQRAGHSLHLSDVKTRAGRRPLPLLSVVRDALTDHQDLQNEWRDKAGDKWTESGLVITTRTGRQVEPRNFNRSFDRIRAAAGLRHLTPHGARHTCASLLGELRVEPRAAMEILGHSRSSVTLEIYQKASSEARRRALKKVEKRLRGD</sequence>
<dbReference type="RefSeq" id="WP_211468074.1">
    <property type="nucleotide sequence ID" value="NZ_JAGSXH010000037.1"/>
</dbReference>
<keyword evidence="2" id="KW-0229">DNA integration</keyword>
<comment type="caution">
    <text evidence="9">The sequence shown here is derived from an EMBL/GenBank/DDBJ whole genome shotgun (WGS) entry which is preliminary data.</text>
</comment>
<keyword evidence="4" id="KW-0233">DNA recombination</keyword>
<dbReference type="GO" id="GO:0015074">
    <property type="term" value="P:DNA integration"/>
    <property type="evidence" value="ECO:0007669"/>
    <property type="project" value="UniProtKB-KW"/>
</dbReference>
<keyword evidence="3 5" id="KW-0238">DNA-binding</keyword>
<proteinExistence type="inferred from homology"/>
<dbReference type="Gene3D" id="1.10.150.130">
    <property type="match status" value="1"/>
</dbReference>
<comment type="similarity">
    <text evidence="1">Belongs to the 'phage' integrase family.</text>
</comment>
<reference evidence="9" key="1">
    <citation type="submission" date="2021-04" db="EMBL/GenBank/DDBJ databases">
        <title>Genome based classification of Actinospica acidithermotolerans sp. nov., an actinobacterium isolated from an Indonesian hot spring.</title>
        <authorList>
            <person name="Kusuma A.B."/>
            <person name="Putra K.E."/>
            <person name="Nafisah S."/>
            <person name="Loh J."/>
            <person name="Nouioui I."/>
            <person name="Goodfellow M."/>
        </authorList>
    </citation>
    <scope>NUCLEOTIDE SEQUENCE</scope>
    <source>
        <strain evidence="9">DSM 45618</strain>
    </source>
</reference>
<keyword evidence="10" id="KW-1185">Reference proteome</keyword>
<dbReference type="InterPro" id="IPR010998">
    <property type="entry name" value="Integrase_recombinase_N"/>
</dbReference>
<feature type="domain" description="Tyr recombinase" evidence="7">
    <location>
        <begin position="175"/>
        <end position="372"/>
    </location>
</feature>
<evidence type="ECO:0000256" key="5">
    <source>
        <dbReference type="PROSITE-ProRule" id="PRU01248"/>
    </source>
</evidence>
<dbReference type="PROSITE" id="PS51898">
    <property type="entry name" value="TYR_RECOMBINASE"/>
    <property type="match status" value="1"/>
</dbReference>
<dbReference type="GO" id="GO:0003677">
    <property type="term" value="F:DNA binding"/>
    <property type="evidence" value="ECO:0007669"/>
    <property type="project" value="UniProtKB-UniRule"/>
</dbReference>
<dbReference type="Proteomes" id="UP000677913">
    <property type="component" value="Unassembled WGS sequence"/>
</dbReference>
<evidence type="ECO:0000256" key="2">
    <source>
        <dbReference type="ARBA" id="ARBA00022908"/>
    </source>
</evidence>
<dbReference type="EMBL" id="JAGSXH010000037">
    <property type="protein sequence ID" value="MBS2963933.1"/>
    <property type="molecule type" value="Genomic_DNA"/>
</dbReference>
<evidence type="ECO:0000313" key="9">
    <source>
        <dbReference type="EMBL" id="MBS2963933.1"/>
    </source>
</evidence>